<gene>
    <name evidence="1" type="ORF">Ga0080574_TMP732</name>
</gene>
<evidence type="ECO:0000313" key="1">
    <source>
        <dbReference type="EMBL" id="APZ51066.1"/>
    </source>
</evidence>
<organism evidence="1 2">
    <name type="scientific">Salipiger abyssi</name>
    <dbReference type="NCBI Taxonomy" id="1250539"/>
    <lineage>
        <taxon>Bacteria</taxon>
        <taxon>Pseudomonadati</taxon>
        <taxon>Pseudomonadota</taxon>
        <taxon>Alphaproteobacteria</taxon>
        <taxon>Rhodobacterales</taxon>
        <taxon>Roseobacteraceae</taxon>
        <taxon>Salipiger</taxon>
    </lineage>
</organism>
<keyword evidence="2" id="KW-1185">Reference proteome</keyword>
<dbReference type="EMBL" id="CP015093">
    <property type="protein sequence ID" value="APZ51066.1"/>
    <property type="molecule type" value="Genomic_DNA"/>
</dbReference>
<evidence type="ECO:0000313" key="2">
    <source>
        <dbReference type="Proteomes" id="UP000187059"/>
    </source>
</evidence>
<reference evidence="1 2" key="1">
    <citation type="submission" date="2016-04" db="EMBL/GenBank/DDBJ databases">
        <title>Deep-sea bacteria in the southern Pacific.</title>
        <authorList>
            <person name="Tang K."/>
        </authorList>
    </citation>
    <scope>NUCLEOTIDE SEQUENCE [LARGE SCALE GENOMIC DNA]</scope>
    <source>
        <strain evidence="1 2">JLT2014</strain>
    </source>
</reference>
<dbReference type="Proteomes" id="UP000187059">
    <property type="component" value="Chromosome"/>
</dbReference>
<accession>A0A1P8UNU0</accession>
<name>A0A1P8UNU0_9RHOB</name>
<protein>
    <submittedName>
        <fullName evidence="1">Uncharacterized protein</fullName>
    </submittedName>
</protein>
<proteinExistence type="predicted"/>
<dbReference type="AlphaFoldDB" id="A0A1P8UNU0"/>
<sequence length="53" mass="5690">MLSGVFRGPGHFAAAAHNDPGINAADEVAAYAAEMRFALDFYGAHCRPILDHF</sequence>
<dbReference type="KEGG" id="paby:Ga0080574_TMP732"/>